<evidence type="ECO:0000313" key="2">
    <source>
        <dbReference type="Proteomes" id="UP001172386"/>
    </source>
</evidence>
<gene>
    <name evidence="1" type="ORF">H2198_004505</name>
</gene>
<organism evidence="1 2">
    <name type="scientific">Neophaeococcomyces mojaviensis</name>
    <dbReference type="NCBI Taxonomy" id="3383035"/>
    <lineage>
        <taxon>Eukaryota</taxon>
        <taxon>Fungi</taxon>
        <taxon>Dikarya</taxon>
        <taxon>Ascomycota</taxon>
        <taxon>Pezizomycotina</taxon>
        <taxon>Eurotiomycetes</taxon>
        <taxon>Chaetothyriomycetidae</taxon>
        <taxon>Chaetothyriales</taxon>
        <taxon>Chaetothyriales incertae sedis</taxon>
        <taxon>Neophaeococcomyces</taxon>
    </lineage>
</organism>
<name>A0ACC3A8C5_9EURO</name>
<reference evidence="1" key="1">
    <citation type="submission" date="2022-10" db="EMBL/GenBank/DDBJ databases">
        <title>Culturing micro-colonial fungi from biological soil crusts in the Mojave desert and describing Neophaeococcomyces mojavensis, and introducing the new genera and species Taxawa tesnikishii.</title>
        <authorList>
            <person name="Kurbessoian T."/>
            <person name="Stajich J.E."/>
        </authorList>
    </citation>
    <scope>NUCLEOTIDE SEQUENCE</scope>
    <source>
        <strain evidence="1">JES_112</strain>
    </source>
</reference>
<dbReference type="Proteomes" id="UP001172386">
    <property type="component" value="Unassembled WGS sequence"/>
</dbReference>
<evidence type="ECO:0000313" key="1">
    <source>
        <dbReference type="EMBL" id="KAJ9657147.1"/>
    </source>
</evidence>
<protein>
    <submittedName>
        <fullName evidence="1">Uncharacterized protein</fullName>
    </submittedName>
</protein>
<comment type="caution">
    <text evidence="1">The sequence shown here is derived from an EMBL/GenBank/DDBJ whole genome shotgun (WGS) entry which is preliminary data.</text>
</comment>
<accession>A0ACC3A8C5</accession>
<dbReference type="EMBL" id="JAPDRQ010000068">
    <property type="protein sequence ID" value="KAJ9657147.1"/>
    <property type="molecule type" value="Genomic_DNA"/>
</dbReference>
<proteinExistence type="predicted"/>
<keyword evidence="2" id="KW-1185">Reference proteome</keyword>
<sequence length="232" mass="26128">MSVLRCDELGLLHTGRLDEMDLQGETQNCPRDSGADLPHTFVFKHIELDDYPNENIFQYLEEVCDWIQEGLRRDVENDSHQPGVLVHCRQGISRSGAVVVAYLMRTLKLSYAAALSLAKESRPLICPNEGFERQLQLWQRCEYKVSLPESAPSFARTYLFGLNPVPTWTEKPAYQAWQAEPDGGLSTDGDAIKKARFGTIAGMVAEIGRKRTDEQQKSVTEENLGETAHSKE</sequence>